<keyword evidence="2" id="KW-1185">Reference proteome</keyword>
<proteinExistence type="predicted"/>
<evidence type="ECO:0000313" key="1">
    <source>
        <dbReference type="EMBL" id="KAK1260191.1"/>
    </source>
</evidence>
<organism evidence="1 2">
    <name type="scientific">Acorus gramineus</name>
    <name type="common">Dwarf sweet flag</name>
    <dbReference type="NCBI Taxonomy" id="55184"/>
    <lineage>
        <taxon>Eukaryota</taxon>
        <taxon>Viridiplantae</taxon>
        <taxon>Streptophyta</taxon>
        <taxon>Embryophyta</taxon>
        <taxon>Tracheophyta</taxon>
        <taxon>Spermatophyta</taxon>
        <taxon>Magnoliopsida</taxon>
        <taxon>Liliopsida</taxon>
        <taxon>Acoraceae</taxon>
        <taxon>Acorus</taxon>
    </lineage>
</organism>
<evidence type="ECO:0000313" key="2">
    <source>
        <dbReference type="Proteomes" id="UP001179952"/>
    </source>
</evidence>
<name>A0AAV9A7G8_ACOGR</name>
<sequence length="51" mass="5942">MERRLGAGWKFQQRNLPESIPLRAGGDNALRSISWLPEHLLCFSPYRMDAR</sequence>
<gene>
    <name evidence="1" type="ORF">QJS04_geneDACA022522</name>
</gene>
<comment type="caution">
    <text evidence="1">The sequence shown here is derived from an EMBL/GenBank/DDBJ whole genome shotgun (WGS) entry which is preliminary data.</text>
</comment>
<protein>
    <submittedName>
        <fullName evidence="1">Uncharacterized protein</fullName>
    </submittedName>
</protein>
<reference evidence="1" key="2">
    <citation type="submission" date="2023-06" db="EMBL/GenBank/DDBJ databases">
        <authorList>
            <person name="Ma L."/>
            <person name="Liu K.-W."/>
            <person name="Li Z."/>
            <person name="Hsiao Y.-Y."/>
            <person name="Qi Y."/>
            <person name="Fu T."/>
            <person name="Tang G."/>
            <person name="Zhang D."/>
            <person name="Sun W.-H."/>
            <person name="Liu D.-K."/>
            <person name="Li Y."/>
            <person name="Chen G.-Z."/>
            <person name="Liu X.-D."/>
            <person name="Liao X.-Y."/>
            <person name="Jiang Y.-T."/>
            <person name="Yu X."/>
            <person name="Hao Y."/>
            <person name="Huang J."/>
            <person name="Zhao X.-W."/>
            <person name="Ke S."/>
            <person name="Chen Y.-Y."/>
            <person name="Wu W.-L."/>
            <person name="Hsu J.-L."/>
            <person name="Lin Y.-F."/>
            <person name="Huang M.-D."/>
            <person name="Li C.-Y."/>
            <person name="Huang L."/>
            <person name="Wang Z.-W."/>
            <person name="Zhao X."/>
            <person name="Zhong W.-Y."/>
            <person name="Peng D.-H."/>
            <person name="Ahmad S."/>
            <person name="Lan S."/>
            <person name="Zhang J.-S."/>
            <person name="Tsai W.-C."/>
            <person name="Van De Peer Y."/>
            <person name="Liu Z.-J."/>
        </authorList>
    </citation>
    <scope>NUCLEOTIDE SEQUENCE</scope>
    <source>
        <strain evidence="1">SCP</strain>
        <tissue evidence="1">Leaves</tissue>
    </source>
</reference>
<reference evidence="1" key="1">
    <citation type="journal article" date="2023" name="Nat. Commun.">
        <title>Diploid and tetraploid genomes of Acorus and the evolution of monocots.</title>
        <authorList>
            <person name="Ma L."/>
            <person name="Liu K.W."/>
            <person name="Li Z."/>
            <person name="Hsiao Y.Y."/>
            <person name="Qi Y."/>
            <person name="Fu T."/>
            <person name="Tang G.D."/>
            <person name="Zhang D."/>
            <person name="Sun W.H."/>
            <person name="Liu D.K."/>
            <person name="Li Y."/>
            <person name="Chen G.Z."/>
            <person name="Liu X.D."/>
            <person name="Liao X.Y."/>
            <person name="Jiang Y.T."/>
            <person name="Yu X."/>
            <person name="Hao Y."/>
            <person name="Huang J."/>
            <person name="Zhao X.W."/>
            <person name="Ke S."/>
            <person name="Chen Y.Y."/>
            <person name="Wu W.L."/>
            <person name="Hsu J.L."/>
            <person name="Lin Y.F."/>
            <person name="Huang M.D."/>
            <person name="Li C.Y."/>
            <person name="Huang L."/>
            <person name="Wang Z.W."/>
            <person name="Zhao X."/>
            <person name="Zhong W.Y."/>
            <person name="Peng D.H."/>
            <person name="Ahmad S."/>
            <person name="Lan S."/>
            <person name="Zhang J.S."/>
            <person name="Tsai W.C."/>
            <person name="Van de Peer Y."/>
            <person name="Liu Z.J."/>
        </authorList>
    </citation>
    <scope>NUCLEOTIDE SEQUENCE</scope>
    <source>
        <strain evidence="1">SCP</strain>
    </source>
</reference>
<dbReference type="EMBL" id="JAUJYN010000011">
    <property type="protein sequence ID" value="KAK1260191.1"/>
    <property type="molecule type" value="Genomic_DNA"/>
</dbReference>
<dbReference type="Proteomes" id="UP001179952">
    <property type="component" value="Unassembled WGS sequence"/>
</dbReference>
<dbReference type="AlphaFoldDB" id="A0AAV9A7G8"/>
<accession>A0AAV9A7G8</accession>